<dbReference type="Proteomes" id="UP000070560">
    <property type="component" value="Chromosome"/>
</dbReference>
<dbReference type="GO" id="GO:0016773">
    <property type="term" value="F:phosphotransferase activity, alcohol group as acceptor"/>
    <property type="evidence" value="ECO:0007669"/>
    <property type="project" value="InterPro"/>
</dbReference>
<dbReference type="KEGG" id="daw:HS1_002161"/>
<dbReference type="EC" id="2.7.7.70" evidence="1"/>
<dbReference type="PANTHER" id="PTHR43793">
    <property type="entry name" value="FAD SYNTHASE"/>
    <property type="match status" value="1"/>
</dbReference>
<evidence type="ECO:0000256" key="4">
    <source>
        <dbReference type="ARBA" id="ARBA00022741"/>
    </source>
</evidence>
<dbReference type="GO" id="GO:0005524">
    <property type="term" value="F:ATP binding"/>
    <property type="evidence" value="ECO:0007669"/>
    <property type="project" value="UniProtKB-KW"/>
</dbReference>
<dbReference type="GO" id="GO:0005975">
    <property type="term" value="P:carbohydrate metabolic process"/>
    <property type="evidence" value="ECO:0007669"/>
    <property type="project" value="InterPro"/>
</dbReference>
<evidence type="ECO:0000256" key="1">
    <source>
        <dbReference type="ARBA" id="ARBA00012519"/>
    </source>
</evidence>
<dbReference type="OrthoDB" id="9795543at2"/>
<dbReference type="EMBL" id="CP013015">
    <property type="protein sequence ID" value="AMM41947.1"/>
    <property type="molecule type" value="Genomic_DNA"/>
</dbReference>
<proteinExistence type="predicted"/>
<keyword evidence="4" id="KW-0547">Nucleotide-binding</keyword>
<evidence type="ECO:0000256" key="7">
    <source>
        <dbReference type="ARBA" id="ARBA00047428"/>
    </source>
</evidence>
<dbReference type="GO" id="GO:0016779">
    <property type="term" value="F:nucleotidyltransferase activity"/>
    <property type="evidence" value="ECO:0007669"/>
    <property type="project" value="UniProtKB-KW"/>
</dbReference>
<reference evidence="9 10" key="1">
    <citation type="submission" date="2015-10" db="EMBL/GenBank/DDBJ databases">
        <title>Candidatus Desulfofervidus auxilii, a hydrogenotrophic sulfate-reducing bacterium involved in the thermophilic anaerobic oxidation of methane.</title>
        <authorList>
            <person name="Krukenberg V."/>
            <person name="Richter M."/>
            <person name="Wegener G."/>
        </authorList>
    </citation>
    <scope>NUCLEOTIDE SEQUENCE [LARGE SCALE GENOMIC DNA]</scope>
    <source>
        <strain evidence="9 10">HS1</strain>
    </source>
</reference>
<evidence type="ECO:0000313" key="10">
    <source>
        <dbReference type="Proteomes" id="UP000070560"/>
    </source>
</evidence>
<feature type="domain" description="Cytidyltransferase-like" evidence="8">
    <location>
        <begin position="28"/>
        <end position="154"/>
    </location>
</feature>
<organism evidence="9 10">
    <name type="scientific">Desulfofervidus auxilii</name>
    <dbReference type="NCBI Taxonomy" id="1621989"/>
    <lineage>
        <taxon>Bacteria</taxon>
        <taxon>Pseudomonadati</taxon>
        <taxon>Thermodesulfobacteriota</taxon>
        <taxon>Candidatus Desulfofervidia</taxon>
        <taxon>Candidatus Desulfofervidales</taxon>
        <taxon>Candidatus Desulfofervidaceae</taxon>
        <taxon>Candidatus Desulfofervidus</taxon>
    </lineage>
</organism>
<dbReference type="NCBIfam" id="TIGR02199">
    <property type="entry name" value="rfaE_dom_II"/>
    <property type="match status" value="1"/>
</dbReference>
<dbReference type="SUPFAM" id="SSF52374">
    <property type="entry name" value="Nucleotidylyl transferase"/>
    <property type="match status" value="1"/>
</dbReference>
<dbReference type="NCBIfam" id="TIGR00125">
    <property type="entry name" value="cyt_tran_rel"/>
    <property type="match status" value="1"/>
</dbReference>
<dbReference type="Gene3D" id="3.40.50.620">
    <property type="entry name" value="HUPs"/>
    <property type="match status" value="1"/>
</dbReference>
<evidence type="ECO:0000256" key="3">
    <source>
        <dbReference type="ARBA" id="ARBA00022695"/>
    </source>
</evidence>
<keyword evidence="5" id="KW-0067">ATP-binding</keyword>
<accession>A0A7V1P372</accession>
<keyword evidence="10" id="KW-1185">Reference proteome</keyword>
<dbReference type="Pfam" id="PF01467">
    <property type="entry name" value="CTP_transf_like"/>
    <property type="match status" value="1"/>
</dbReference>
<dbReference type="InterPro" id="IPR004821">
    <property type="entry name" value="Cyt_trans-like"/>
</dbReference>
<evidence type="ECO:0000256" key="6">
    <source>
        <dbReference type="ARBA" id="ARBA00023277"/>
    </source>
</evidence>
<keyword evidence="2 9" id="KW-0808">Transferase</keyword>
<evidence type="ECO:0000256" key="2">
    <source>
        <dbReference type="ARBA" id="ARBA00022679"/>
    </source>
</evidence>
<dbReference type="PANTHER" id="PTHR43793:SF2">
    <property type="entry name" value="BIFUNCTIONAL PROTEIN HLDE"/>
    <property type="match status" value="1"/>
</dbReference>
<evidence type="ECO:0000256" key="5">
    <source>
        <dbReference type="ARBA" id="ARBA00022840"/>
    </source>
</evidence>
<dbReference type="InterPro" id="IPR050385">
    <property type="entry name" value="Archaeal_FAD_synthase"/>
</dbReference>
<evidence type="ECO:0000259" key="8">
    <source>
        <dbReference type="Pfam" id="PF01467"/>
    </source>
</evidence>
<keyword evidence="3 9" id="KW-0548">Nucleotidyltransferase</keyword>
<comment type="catalytic activity">
    <reaction evidence="7">
        <text>D-glycero-beta-D-manno-heptose 1-phosphate + ATP + H(+) = ADP-D-glycero-beta-D-manno-heptose + diphosphate</text>
        <dbReference type="Rhea" id="RHEA:27465"/>
        <dbReference type="ChEBI" id="CHEBI:15378"/>
        <dbReference type="ChEBI" id="CHEBI:30616"/>
        <dbReference type="ChEBI" id="CHEBI:33019"/>
        <dbReference type="ChEBI" id="CHEBI:59967"/>
        <dbReference type="ChEBI" id="CHEBI:61593"/>
        <dbReference type="EC" id="2.7.7.70"/>
    </reaction>
</comment>
<dbReference type="InterPro" id="IPR014729">
    <property type="entry name" value="Rossmann-like_a/b/a_fold"/>
</dbReference>
<evidence type="ECO:0000313" key="9">
    <source>
        <dbReference type="EMBL" id="AMM41947.1"/>
    </source>
</evidence>
<gene>
    <name evidence="9" type="ORF">HS1_002161</name>
</gene>
<protein>
    <recommendedName>
        <fullName evidence="1">D-glycero-beta-D-manno-heptose 1-phosphate adenylyltransferase</fullName>
        <ecNumber evidence="1">2.7.7.70</ecNumber>
    </recommendedName>
</protein>
<name>A0A7V1P372_DESA2</name>
<dbReference type="AlphaFoldDB" id="A0A7V1P372"/>
<keyword evidence="6" id="KW-0119">Carbohydrate metabolism</keyword>
<sequence length="166" mass="19033">MYREKIVSWKALKKELKNWQKQGLKIVFTNGCFDILHIGHVRYLEAAKKCGDKLIVAINSDYSVRKIKGNQRPIMSEKERTEIIASLESVDRVVIFNDPTPLALIKFLTPDVLVKGADWPEEKIVGREYILQKGGEVKTIPLIEGVSTSNIIERILKKFNKNKKIQ</sequence>
<dbReference type="RefSeq" id="WP_066065263.1">
    <property type="nucleotide sequence ID" value="NZ_CP013015.1"/>
</dbReference>
<dbReference type="InterPro" id="IPR011914">
    <property type="entry name" value="RfaE_dom_II"/>
</dbReference>